<accession>A0ABT8GIX7</accession>
<dbReference type="Gene3D" id="3.40.630.30">
    <property type="match status" value="1"/>
</dbReference>
<evidence type="ECO:0000259" key="2">
    <source>
        <dbReference type="PROSITE" id="PS51186"/>
    </source>
</evidence>
<dbReference type="EMBL" id="JAUHQA010000001">
    <property type="protein sequence ID" value="MDN4481206.1"/>
    <property type="molecule type" value="Genomic_DNA"/>
</dbReference>
<dbReference type="InterPro" id="IPR050769">
    <property type="entry name" value="NAT_camello-type"/>
</dbReference>
<reference evidence="3" key="1">
    <citation type="submission" date="2023-06" db="EMBL/GenBank/DDBJ databases">
        <title>Egi l300058.</title>
        <authorList>
            <person name="Gao L."/>
            <person name="Fang B.-Z."/>
            <person name="Li W.-J."/>
        </authorList>
    </citation>
    <scope>NUCLEOTIDE SEQUENCE</scope>
    <source>
        <strain evidence="3">EGI L300058</strain>
    </source>
</reference>
<evidence type="ECO:0000313" key="4">
    <source>
        <dbReference type="Proteomes" id="UP001172708"/>
    </source>
</evidence>
<dbReference type="InterPro" id="IPR000182">
    <property type="entry name" value="GNAT_dom"/>
</dbReference>
<evidence type="ECO:0000313" key="3">
    <source>
        <dbReference type="EMBL" id="MDN4481206.1"/>
    </source>
</evidence>
<gene>
    <name evidence="3" type="ORF">QQX02_09750</name>
</gene>
<organism evidence="3 4">
    <name type="scientific">Demequina muriae</name>
    <dbReference type="NCBI Taxonomy" id="3051664"/>
    <lineage>
        <taxon>Bacteria</taxon>
        <taxon>Bacillati</taxon>
        <taxon>Actinomycetota</taxon>
        <taxon>Actinomycetes</taxon>
        <taxon>Micrococcales</taxon>
        <taxon>Demequinaceae</taxon>
        <taxon>Demequina</taxon>
    </lineage>
</organism>
<dbReference type="PANTHER" id="PTHR13947">
    <property type="entry name" value="GNAT FAMILY N-ACETYLTRANSFERASE"/>
    <property type="match status" value="1"/>
</dbReference>
<keyword evidence="4" id="KW-1185">Reference proteome</keyword>
<dbReference type="Pfam" id="PF00583">
    <property type="entry name" value="Acetyltransf_1"/>
    <property type="match status" value="1"/>
</dbReference>
<dbReference type="RefSeq" id="WP_301142747.1">
    <property type="nucleotide sequence ID" value="NZ_JAUHQA010000001.1"/>
</dbReference>
<sequence>MAQTIRIVDPSESSRLTEIGQLTALAYLADGLVDQAHPYIPQLKDAHARAEDALLLMMADGEKGEGPVVGTITVVPPGSSFVELAQGDEFELRMLAVSPIERGRGIGQTLTRAAMDLAVEKGASRIVLSTMESMHVAHRLYERMGFTRREDLDWTVIDNADGSVSKVSEAEGGIRLIGYSWEP</sequence>
<dbReference type="PROSITE" id="PS51186">
    <property type="entry name" value="GNAT"/>
    <property type="match status" value="1"/>
</dbReference>
<evidence type="ECO:0000256" key="1">
    <source>
        <dbReference type="ARBA" id="ARBA00022679"/>
    </source>
</evidence>
<dbReference type="CDD" id="cd04301">
    <property type="entry name" value="NAT_SF"/>
    <property type="match status" value="1"/>
</dbReference>
<name>A0ABT8GIX7_9MICO</name>
<dbReference type="InterPro" id="IPR016181">
    <property type="entry name" value="Acyl_CoA_acyltransferase"/>
</dbReference>
<feature type="domain" description="N-acetyltransferase" evidence="2">
    <location>
        <begin position="3"/>
        <end position="171"/>
    </location>
</feature>
<proteinExistence type="predicted"/>
<dbReference type="Proteomes" id="UP001172708">
    <property type="component" value="Unassembled WGS sequence"/>
</dbReference>
<dbReference type="SUPFAM" id="SSF55729">
    <property type="entry name" value="Acyl-CoA N-acyltransferases (Nat)"/>
    <property type="match status" value="1"/>
</dbReference>
<keyword evidence="1" id="KW-0808">Transferase</keyword>
<comment type="caution">
    <text evidence="3">The sequence shown here is derived from an EMBL/GenBank/DDBJ whole genome shotgun (WGS) entry which is preliminary data.</text>
</comment>
<dbReference type="PANTHER" id="PTHR13947:SF37">
    <property type="entry name" value="LD18367P"/>
    <property type="match status" value="1"/>
</dbReference>
<protein>
    <submittedName>
        <fullName evidence="3">GNAT family N-acetyltransferase</fullName>
    </submittedName>
</protein>